<evidence type="ECO:0000259" key="2">
    <source>
        <dbReference type="Pfam" id="PF02517"/>
    </source>
</evidence>
<protein>
    <recommendedName>
        <fullName evidence="2">CAAX prenyl protease 2/Lysostaphin resistance protein A-like domain-containing protein</fullName>
    </recommendedName>
</protein>
<reference evidence="3 4" key="1">
    <citation type="journal article" date="2019" name="Int. J. Syst. Evol. Microbiol.">
        <title>The Global Catalogue of Microorganisms (GCM) 10K type strain sequencing project: providing services to taxonomists for standard genome sequencing and annotation.</title>
        <authorList>
            <consortium name="The Broad Institute Genomics Platform"/>
            <consortium name="The Broad Institute Genome Sequencing Center for Infectious Disease"/>
            <person name="Wu L."/>
            <person name="Ma J."/>
        </authorList>
    </citation>
    <scope>NUCLEOTIDE SEQUENCE [LARGE SCALE GENOMIC DNA]</scope>
    <source>
        <strain evidence="3 4">JCM 14162</strain>
    </source>
</reference>
<accession>A0ABN1AFG2</accession>
<feature type="transmembrane region" description="Helical" evidence="1">
    <location>
        <begin position="171"/>
        <end position="196"/>
    </location>
</feature>
<keyword evidence="1" id="KW-1133">Transmembrane helix</keyword>
<keyword evidence="4" id="KW-1185">Reference proteome</keyword>
<feature type="transmembrane region" description="Helical" evidence="1">
    <location>
        <begin position="115"/>
        <end position="132"/>
    </location>
</feature>
<evidence type="ECO:0000313" key="3">
    <source>
        <dbReference type="EMBL" id="GAA0475157.1"/>
    </source>
</evidence>
<comment type="caution">
    <text evidence="3">The sequence shown here is derived from an EMBL/GenBank/DDBJ whole genome shotgun (WGS) entry which is preliminary data.</text>
</comment>
<keyword evidence="1" id="KW-0472">Membrane</keyword>
<dbReference type="Proteomes" id="UP001500713">
    <property type="component" value="Unassembled WGS sequence"/>
</dbReference>
<proteinExistence type="predicted"/>
<feature type="domain" description="CAAX prenyl protease 2/Lysostaphin resistance protein A-like" evidence="2">
    <location>
        <begin position="87"/>
        <end position="239"/>
    </location>
</feature>
<gene>
    <name evidence="3" type="ORF">GCM10009096_16000</name>
</gene>
<feature type="transmembrane region" description="Helical" evidence="1">
    <location>
        <begin position="202"/>
        <end position="220"/>
    </location>
</feature>
<evidence type="ECO:0000256" key="1">
    <source>
        <dbReference type="SAM" id="Phobius"/>
    </source>
</evidence>
<feature type="transmembrane region" description="Helical" evidence="1">
    <location>
        <begin position="144"/>
        <end position="164"/>
    </location>
</feature>
<dbReference type="EMBL" id="BAAAEM010000002">
    <property type="protein sequence ID" value="GAA0475157.1"/>
    <property type="molecule type" value="Genomic_DNA"/>
</dbReference>
<dbReference type="Pfam" id="PF02517">
    <property type="entry name" value="Rce1-like"/>
    <property type="match status" value="1"/>
</dbReference>
<evidence type="ECO:0000313" key="4">
    <source>
        <dbReference type="Proteomes" id="UP001500713"/>
    </source>
</evidence>
<sequence length="255" mass="28421">MFEPNSTIGWATDRLTATTRDLLTFLRAPKLADTELQRTGKPADLIWLFAVNCMIVAAIAIVLFPMMLAFDISMSNSMAGLFQRPIWQLLLIVVIVGPIVEELMFRSWLNGSPRLLIPVFGLLVWMGLTYSYEQVGWPGPAAIGTAVLLAIIVAAVLIGVILFWKRPVPGWYVRIFPVVFWVQALLFGSVHVFNYAGDNPAALLPFVLPQTVGGLIWGYARIRYGWWANIAMHMAYNLIATSGLVYVLLTRPNIL</sequence>
<keyword evidence="1" id="KW-0812">Transmembrane</keyword>
<dbReference type="InterPro" id="IPR003675">
    <property type="entry name" value="Rce1/LyrA-like_dom"/>
</dbReference>
<feature type="transmembrane region" description="Helical" evidence="1">
    <location>
        <begin position="45"/>
        <end position="66"/>
    </location>
</feature>
<feature type="transmembrane region" description="Helical" evidence="1">
    <location>
        <begin position="227"/>
        <end position="249"/>
    </location>
</feature>
<organism evidence="3 4">
    <name type="scientific">Parasphingorhabdus litoris</name>
    <dbReference type="NCBI Taxonomy" id="394733"/>
    <lineage>
        <taxon>Bacteria</taxon>
        <taxon>Pseudomonadati</taxon>
        <taxon>Pseudomonadota</taxon>
        <taxon>Alphaproteobacteria</taxon>
        <taxon>Sphingomonadales</taxon>
        <taxon>Sphingomonadaceae</taxon>
        <taxon>Parasphingorhabdus</taxon>
    </lineage>
</organism>
<name>A0ABN1AFG2_9SPHN</name>
<feature type="transmembrane region" description="Helical" evidence="1">
    <location>
        <begin position="86"/>
        <end position="103"/>
    </location>
</feature>
<dbReference type="RefSeq" id="WP_229955090.1">
    <property type="nucleotide sequence ID" value="NZ_BAAAEM010000002.1"/>
</dbReference>